<protein>
    <submittedName>
        <fullName evidence="2">Uncharacterized protein</fullName>
    </submittedName>
</protein>
<sequence length="84" mass="8563">MPTNMLKSVAVAVGLCLLAAVTAAALGLAALYVVPCSWFGSAFEGSCGMGAVVFFSTASEALAVVLAIVFNVRYFRKKNASAGL</sequence>
<keyword evidence="1" id="KW-0812">Transmembrane</keyword>
<evidence type="ECO:0000256" key="1">
    <source>
        <dbReference type="SAM" id="Phobius"/>
    </source>
</evidence>
<proteinExistence type="predicted"/>
<evidence type="ECO:0000313" key="3">
    <source>
        <dbReference type="Proteomes" id="UP000582837"/>
    </source>
</evidence>
<dbReference type="Proteomes" id="UP000582837">
    <property type="component" value="Unassembled WGS sequence"/>
</dbReference>
<keyword evidence="3" id="KW-1185">Reference proteome</keyword>
<organism evidence="2 3">
    <name type="scientific">Longimicrobium terrae</name>
    <dbReference type="NCBI Taxonomy" id="1639882"/>
    <lineage>
        <taxon>Bacteria</taxon>
        <taxon>Pseudomonadati</taxon>
        <taxon>Gemmatimonadota</taxon>
        <taxon>Longimicrobiia</taxon>
        <taxon>Longimicrobiales</taxon>
        <taxon>Longimicrobiaceae</taxon>
        <taxon>Longimicrobium</taxon>
    </lineage>
</organism>
<accession>A0A841GV98</accession>
<gene>
    <name evidence="2" type="ORF">HNQ61_000808</name>
</gene>
<evidence type="ECO:0000313" key="2">
    <source>
        <dbReference type="EMBL" id="MBB6069193.1"/>
    </source>
</evidence>
<keyword evidence="1" id="KW-0472">Membrane</keyword>
<name>A0A841GV98_9BACT</name>
<dbReference type="AlphaFoldDB" id="A0A841GV98"/>
<comment type="caution">
    <text evidence="2">The sequence shown here is derived from an EMBL/GenBank/DDBJ whole genome shotgun (WGS) entry which is preliminary data.</text>
</comment>
<keyword evidence="1" id="KW-1133">Transmembrane helix</keyword>
<dbReference type="RefSeq" id="WP_170038087.1">
    <property type="nucleotide sequence ID" value="NZ_JACHIA010000002.1"/>
</dbReference>
<dbReference type="EMBL" id="JACHIA010000002">
    <property type="protein sequence ID" value="MBB6069193.1"/>
    <property type="molecule type" value="Genomic_DNA"/>
</dbReference>
<reference evidence="2 3" key="1">
    <citation type="submission" date="2020-08" db="EMBL/GenBank/DDBJ databases">
        <title>Genomic Encyclopedia of Type Strains, Phase IV (KMG-IV): sequencing the most valuable type-strain genomes for metagenomic binning, comparative biology and taxonomic classification.</title>
        <authorList>
            <person name="Goeker M."/>
        </authorList>
    </citation>
    <scope>NUCLEOTIDE SEQUENCE [LARGE SCALE GENOMIC DNA]</scope>
    <source>
        <strain evidence="2 3">DSM 29007</strain>
    </source>
</reference>
<feature type="transmembrane region" description="Helical" evidence="1">
    <location>
        <begin position="53"/>
        <end position="72"/>
    </location>
</feature>